<sequence>MIVLEEEQWWSRAIAHRKAAESRTRGRLERQSAHVPNAMEDFLYEYFPLRPGRFSVWHPGISDNSGIGLRRPLHPEALAWWEKRSTDRWYVRDGDVVVLSPRYFAERAKGLTFQAQLQNKLLKREPRFSCFGWHEWAMVYHAPHLRHKLPLRLGREETDRVVEKAHIRCTHFDAFQFFHPDAIPLNATQPAYETVMDNEQPGCIHVTMDLLRVCLQFAPLFPSEWAIEAYDVALAARRIDQAASPYDSRSIGVEPIPVETAQGRAQYVAAQREAYTKGSALRKKIADVLTNAVALSAPRS</sequence>
<evidence type="ECO:0000313" key="1">
    <source>
        <dbReference type="EMBL" id="WFM83954.1"/>
    </source>
</evidence>
<protein>
    <submittedName>
        <fullName evidence="1">3-methyladenine DNA glycosylase</fullName>
    </submittedName>
</protein>
<gene>
    <name evidence="1" type="ORF">P7079_02965</name>
</gene>
<organism evidence="1 2">
    <name type="scientific">Arcanobacterium canis</name>
    <dbReference type="NCBI Taxonomy" id="999183"/>
    <lineage>
        <taxon>Bacteria</taxon>
        <taxon>Bacillati</taxon>
        <taxon>Actinomycetota</taxon>
        <taxon>Actinomycetes</taxon>
        <taxon>Actinomycetales</taxon>
        <taxon>Actinomycetaceae</taxon>
        <taxon>Arcanobacterium</taxon>
    </lineage>
</organism>
<dbReference type="Proteomes" id="UP001215216">
    <property type="component" value="Chromosome"/>
</dbReference>
<keyword evidence="2" id="KW-1185">Reference proteome</keyword>
<evidence type="ECO:0000313" key="2">
    <source>
        <dbReference type="Proteomes" id="UP001215216"/>
    </source>
</evidence>
<reference evidence="1 2" key="1">
    <citation type="submission" date="2023-03" db="EMBL/GenBank/DDBJ databases">
        <title>Complete genome of Arcanobacterium canis strain DSM 25104 isolated in 2010 from a canine otitis externa in Germany.</title>
        <authorList>
            <person name="Borowiak M."/>
            <person name="Kreitlow A."/>
            <person name="Malorny B."/>
            <person name="Laemmler C."/>
            <person name="Prenger-Berninghoff E."/>
            <person name="Ploetz M."/>
            <person name="Abdulmawjood A."/>
        </authorList>
    </citation>
    <scope>NUCLEOTIDE SEQUENCE [LARGE SCALE GENOMIC DNA]</scope>
    <source>
        <strain evidence="1 2">DSM 25104</strain>
    </source>
</reference>
<accession>A0ABY8G2E9</accession>
<name>A0ABY8G2E9_9ACTO</name>
<dbReference type="EMBL" id="CP121208">
    <property type="protein sequence ID" value="WFM83954.1"/>
    <property type="molecule type" value="Genomic_DNA"/>
</dbReference>
<dbReference type="RefSeq" id="WP_278013349.1">
    <property type="nucleotide sequence ID" value="NZ_CP121208.1"/>
</dbReference>
<proteinExistence type="predicted"/>